<dbReference type="Proteomes" id="UP001597262">
    <property type="component" value="Unassembled WGS sequence"/>
</dbReference>
<gene>
    <name evidence="1" type="ORF">ACFQ3W_11375</name>
</gene>
<reference evidence="2" key="1">
    <citation type="journal article" date="2019" name="Int. J. Syst. Evol. Microbiol.">
        <title>The Global Catalogue of Microorganisms (GCM) 10K type strain sequencing project: providing services to taxonomists for standard genome sequencing and annotation.</title>
        <authorList>
            <consortium name="The Broad Institute Genomics Platform"/>
            <consortium name="The Broad Institute Genome Sequencing Center for Infectious Disease"/>
            <person name="Wu L."/>
            <person name="Ma J."/>
        </authorList>
    </citation>
    <scope>NUCLEOTIDE SEQUENCE [LARGE SCALE GENOMIC DNA]</scope>
    <source>
        <strain evidence="2">CCUG 59189</strain>
    </source>
</reference>
<comment type="caution">
    <text evidence="1">The sequence shown here is derived from an EMBL/GenBank/DDBJ whole genome shotgun (WGS) entry which is preliminary data.</text>
</comment>
<protein>
    <submittedName>
        <fullName evidence="1">Uncharacterized protein</fullName>
    </submittedName>
</protein>
<evidence type="ECO:0000313" key="2">
    <source>
        <dbReference type="Proteomes" id="UP001597262"/>
    </source>
</evidence>
<dbReference type="EMBL" id="JBHTLM010000007">
    <property type="protein sequence ID" value="MFD1176897.1"/>
    <property type="molecule type" value="Genomic_DNA"/>
</dbReference>
<sequence>MSYNYAVLNQDNICVGLVGGTMEILDPIYIEIDNTSNMTSYLGKKYVNGNWEEKITTPAINMEELNSRISDLELSLADLFTGGVI</sequence>
<dbReference type="RefSeq" id="WP_379319349.1">
    <property type="nucleotide sequence ID" value="NZ_JBHTLM010000007.1"/>
</dbReference>
<accession>A0ABW3RX67</accession>
<keyword evidence="2" id="KW-1185">Reference proteome</keyword>
<evidence type="ECO:0000313" key="1">
    <source>
        <dbReference type="EMBL" id="MFD1176897.1"/>
    </source>
</evidence>
<proteinExistence type="predicted"/>
<organism evidence="1 2">
    <name type="scientific">Paenibacillus puldeungensis</name>
    <dbReference type="NCBI Taxonomy" id="696536"/>
    <lineage>
        <taxon>Bacteria</taxon>
        <taxon>Bacillati</taxon>
        <taxon>Bacillota</taxon>
        <taxon>Bacilli</taxon>
        <taxon>Bacillales</taxon>
        <taxon>Paenibacillaceae</taxon>
        <taxon>Paenibacillus</taxon>
    </lineage>
</organism>
<name>A0ABW3RX67_9BACL</name>